<sequence>MDRTPSQHYPMPDIRFFSFPSPCEPTAASSLHRQRSQQQRYQPRPKKQASHSSEDPSSCVPRRRLFFFFFSSFLFSVPYPHGGPQAYGSIALHCVHAYTHSYLTSAYGMMHLHTTAPLRCVGRMSYFFFNTSFFLFPRRFSRPGYGRGWRDGLGQGKGKRAAVRIRGEGWRHMDEEGRKYEVGCREGYGRLGRRNV</sequence>
<gene>
    <name evidence="2" type="ORF">F5X68DRAFT_72152</name>
</gene>
<keyword evidence="3" id="KW-1185">Reference proteome</keyword>
<name>A0A9P8VGG0_9PEZI</name>
<reference evidence="2" key="1">
    <citation type="journal article" date="2021" name="Nat. Commun.">
        <title>Genetic determinants of endophytism in the Arabidopsis root mycobiome.</title>
        <authorList>
            <person name="Mesny F."/>
            <person name="Miyauchi S."/>
            <person name="Thiergart T."/>
            <person name="Pickel B."/>
            <person name="Atanasova L."/>
            <person name="Karlsson M."/>
            <person name="Huettel B."/>
            <person name="Barry K.W."/>
            <person name="Haridas S."/>
            <person name="Chen C."/>
            <person name="Bauer D."/>
            <person name="Andreopoulos W."/>
            <person name="Pangilinan J."/>
            <person name="LaButti K."/>
            <person name="Riley R."/>
            <person name="Lipzen A."/>
            <person name="Clum A."/>
            <person name="Drula E."/>
            <person name="Henrissat B."/>
            <person name="Kohler A."/>
            <person name="Grigoriev I.V."/>
            <person name="Martin F.M."/>
            <person name="Hacquard S."/>
        </authorList>
    </citation>
    <scope>NUCLEOTIDE SEQUENCE</scope>
    <source>
        <strain evidence="2">MPI-SDFR-AT-0117</strain>
    </source>
</reference>
<evidence type="ECO:0000313" key="2">
    <source>
        <dbReference type="EMBL" id="KAH6690711.1"/>
    </source>
</evidence>
<dbReference type="Proteomes" id="UP000770015">
    <property type="component" value="Unassembled WGS sequence"/>
</dbReference>
<comment type="caution">
    <text evidence="2">The sequence shown here is derived from an EMBL/GenBank/DDBJ whole genome shotgun (WGS) entry which is preliminary data.</text>
</comment>
<evidence type="ECO:0000313" key="3">
    <source>
        <dbReference type="Proteomes" id="UP000770015"/>
    </source>
</evidence>
<accession>A0A9P8VGG0</accession>
<feature type="region of interest" description="Disordered" evidence="1">
    <location>
        <begin position="20"/>
        <end position="58"/>
    </location>
</feature>
<protein>
    <submittedName>
        <fullName evidence="2">Uncharacterized protein</fullName>
    </submittedName>
</protein>
<evidence type="ECO:0000256" key="1">
    <source>
        <dbReference type="SAM" id="MobiDB-lite"/>
    </source>
</evidence>
<dbReference type="AlphaFoldDB" id="A0A9P8VGG0"/>
<proteinExistence type="predicted"/>
<organism evidence="2 3">
    <name type="scientific">Plectosphaerella plurivora</name>
    <dbReference type="NCBI Taxonomy" id="936078"/>
    <lineage>
        <taxon>Eukaryota</taxon>
        <taxon>Fungi</taxon>
        <taxon>Dikarya</taxon>
        <taxon>Ascomycota</taxon>
        <taxon>Pezizomycotina</taxon>
        <taxon>Sordariomycetes</taxon>
        <taxon>Hypocreomycetidae</taxon>
        <taxon>Glomerellales</taxon>
        <taxon>Plectosphaerellaceae</taxon>
        <taxon>Plectosphaerella</taxon>
    </lineage>
</organism>
<dbReference type="EMBL" id="JAGSXJ010000006">
    <property type="protein sequence ID" value="KAH6690711.1"/>
    <property type="molecule type" value="Genomic_DNA"/>
</dbReference>